<comment type="caution">
    <text evidence="2">The sequence shown here is derived from an EMBL/GenBank/DDBJ whole genome shotgun (WGS) entry which is preliminary data.</text>
</comment>
<accession>A0A2P4X3H5</accession>
<protein>
    <submittedName>
        <fullName evidence="2">Uncharacterized protein</fullName>
    </submittedName>
</protein>
<dbReference type="EMBL" id="NCKW01016938">
    <property type="protein sequence ID" value="POM60102.1"/>
    <property type="molecule type" value="Genomic_DNA"/>
</dbReference>
<name>A0A2P4X3H5_9STRA</name>
<organism evidence="2 3">
    <name type="scientific">Phytophthora palmivora</name>
    <dbReference type="NCBI Taxonomy" id="4796"/>
    <lineage>
        <taxon>Eukaryota</taxon>
        <taxon>Sar</taxon>
        <taxon>Stramenopiles</taxon>
        <taxon>Oomycota</taxon>
        <taxon>Peronosporomycetes</taxon>
        <taxon>Peronosporales</taxon>
        <taxon>Peronosporaceae</taxon>
        <taxon>Phytophthora</taxon>
    </lineage>
</organism>
<sequence length="468" mass="52406">MEETDEAMIPHIDMGMPITVYPPLPPYTDDDLTLTEIVTRKAAVIQGGETRRQVEALAQNSVAVQQMTAEQLGQVQRRQEHLAAQTTEYLQQQHDRQSALLEQQNETKRQMEEHWRFLKEQFQLLKAAEEAVGLQGKHLENLAEAVQPHLQARWGAFEQGASPLGVSRQSEIPAVTVAAGTSFPVPPIYGGSSKKEKRDFMDSYAIYTRRIKALNQCTQTSIFVMPLSACIEQSTLVRICDEKGVIEMEWKTYFLSAHLSDLTAYKALEKEVKSLYMNTELKDAESRLLRFFSDCGSVKYRGYHPDRAKKLVGYLVDALRPPAFRVVVKDQLERQSHKSTKANIQTFLKWLRAGLEGFMRKVTQNDSNQVSKQSKAPKLKPTAPSKTDKNVLSVENKHMCPNIVSPMKAKEIYEKSTGKKVMKPILATTSDGSKPDSAASIPCIVMEAVQNLITPDSAASVSMVTVSC</sequence>
<keyword evidence="3" id="KW-1185">Reference proteome</keyword>
<evidence type="ECO:0000256" key="1">
    <source>
        <dbReference type="SAM" id="MobiDB-lite"/>
    </source>
</evidence>
<dbReference type="Proteomes" id="UP000237271">
    <property type="component" value="Unassembled WGS sequence"/>
</dbReference>
<feature type="region of interest" description="Disordered" evidence="1">
    <location>
        <begin position="364"/>
        <end position="388"/>
    </location>
</feature>
<evidence type="ECO:0000313" key="2">
    <source>
        <dbReference type="EMBL" id="POM60102.1"/>
    </source>
</evidence>
<gene>
    <name evidence="2" type="ORF">PHPALM_31081</name>
</gene>
<dbReference type="OrthoDB" id="123093at2759"/>
<feature type="compositionally biased region" description="Polar residues" evidence="1">
    <location>
        <begin position="364"/>
        <end position="374"/>
    </location>
</feature>
<reference evidence="2 3" key="1">
    <citation type="journal article" date="2017" name="Genome Biol. Evol.">
        <title>Phytophthora megakarya and P. palmivora, closely related causal agents of cacao black pod rot, underwent increases in genome sizes and gene numbers by different mechanisms.</title>
        <authorList>
            <person name="Ali S.S."/>
            <person name="Shao J."/>
            <person name="Lary D.J."/>
            <person name="Kronmiller B."/>
            <person name="Shen D."/>
            <person name="Strem M.D."/>
            <person name="Amoako-Attah I."/>
            <person name="Akrofi A.Y."/>
            <person name="Begoude B.A."/>
            <person name="Ten Hoopen G.M."/>
            <person name="Coulibaly K."/>
            <person name="Kebe B.I."/>
            <person name="Melnick R.L."/>
            <person name="Guiltinan M.J."/>
            <person name="Tyler B.M."/>
            <person name="Meinhardt L.W."/>
            <person name="Bailey B.A."/>
        </authorList>
    </citation>
    <scope>NUCLEOTIDE SEQUENCE [LARGE SCALE GENOMIC DNA]</scope>
    <source>
        <strain evidence="3">sbr112.9</strain>
    </source>
</reference>
<dbReference type="AlphaFoldDB" id="A0A2P4X3H5"/>
<proteinExistence type="predicted"/>
<evidence type="ECO:0000313" key="3">
    <source>
        <dbReference type="Proteomes" id="UP000237271"/>
    </source>
</evidence>